<dbReference type="Proteomes" id="UP000708298">
    <property type="component" value="Unassembled WGS sequence"/>
</dbReference>
<feature type="chain" id="PRO_5036916989" evidence="1">
    <location>
        <begin position="29"/>
        <end position="228"/>
    </location>
</feature>
<dbReference type="PROSITE" id="PS51318">
    <property type="entry name" value="TAT"/>
    <property type="match status" value="1"/>
</dbReference>
<dbReference type="Pfam" id="PF04366">
    <property type="entry name" value="Ysc84"/>
    <property type="match status" value="1"/>
</dbReference>
<protein>
    <submittedName>
        <fullName evidence="3">Lipid-binding SYLF domain-containing protein</fullName>
    </submittedName>
</protein>
<evidence type="ECO:0000259" key="2">
    <source>
        <dbReference type="Pfam" id="PF04366"/>
    </source>
</evidence>
<evidence type="ECO:0000313" key="4">
    <source>
        <dbReference type="Proteomes" id="UP000708298"/>
    </source>
</evidence>
<accession>A0A963YPN5</accession>
<reference evidence="3" key="1">
    <citation type="journal article" date="2021" name="Microorganisms">
        <title>Acidisoma silvae sp. nov. and Acidisomacellulosilytica sp. nov., Two Acidophilic Bacteria Isolated from Decaying Wood, Hydrolyzing Cellulose and Producing Poly-3-hydroxybutyrate.</title>
        <authorList>
            <person name="Mieszkin S."/>
            <person name="Pouder E."/>
            <person name="Uroz S."/>
            <person name="Simon-Colin C."/>
            <person name="Alain K."/>
        </authorList>
    </citation>
    <scope>NUCLEOTIDE SEQUENCE</scope>
    <source>
        <strain evidence="3">HW T2.11</strain>
    </source>
</reference>
<dbReference type="PANTHER" id="PTHR15629">
    <property type="entry name" value="SH3YL1 PROTEIN"/>
    <property type="match status" value="1"/>
</dbReference>
<dbReference type="EMBL" id="JAESVB010000002">
    <property type="protein sequence ID" value="MCB8874744.1"/>
    <property type="molecule type" value="Genomic_DNA"/>
</dbReference>
<dbReference type="PANTHER" id="PTHR15629:SF2">
    <property type="entry name" value="SH3 DOMAIN-CONTAINING YSC84-LIKE PROTEIN 1"/>
    <property type="match status" value="1"/>
</dbReference>
<keyword evidence="4" id="KW-1185">Reference proteome</keyword>
<name>A0A963YPN5_9PROT</name>
<dbReference type="AlphaFoldDB" id="A0A963YPN5"/>
<gene>
    <name evidence="3" type="ORF">ASILVAE211_06080</name>
</gene>
<dbReference type="InterPro" id="IPR051702">
    <property type="entry name" value="SH3_domain_YSC84-like"/>
</dbReference>
<dbReference type="RefSeq" id="WP_227320407.1">
    <property type="nucleotide sequence ID" value="NZ_JAESVB010000002.1"/>
</dbReference>
<proteinExistence type="predicted"/>
<dbReference type="InterPro" id="IPR007461">
    <property type="entry name" value="Ysc84_actin-binding"/>
</dbReference>
<evidence type="ECO:0000256" key="1">
    <source>
        <dbReference type="SAM" id="SignalP"/>
    </source>
</evidence>
<organism evidence="3 4">
    <name type="scientific">Acidisoma silvae</name>
    <dbReference type="NCBI Taxonomy" id="2802396"/>
    <lineage>
        <taxon>Bacteria</taxon>
        <taxon>Pseudomonadati</taxon>
        <taxon>Pseudomonadota</taxon>
        <taxon>Alphaproteobacteria</taxon>
        <taxon>Acetobacterales</taxon>
        <taxon>Acidocellaceae</taxon>
        <taxon>Acidisoma</taxon>
    </lineage>
</organism>
<reference evidence="3" key="2">
    <citation type="submission" date="2021-01" db="EMBL/GenBank/DDBJ databases">
        <authorList>
            <person name="Mieszkin S."/>
            <person name="Pouder E."/>
            <person name="Alain K."/>
        </authorList>
    </citation>
    <scope>NUCLEOTIDE SEQUENCE</scope>
    <source>
        <strain evidence="3">HW T2.11</strain>
    </source>
</reference>
<sequence length="228" mass="23734">MLTRRMLFPTAAAAGLLATAGISTAAHADSGPQDTVNHALGTLQDLRGDKEFGNALQLMHRARAVLIAPRIFKAGFFVGGEGGRAVMMARGVDGSWSHPAFYTIASASFGLQIGAQESEMIMFVMSGRALDALMRNKFQFGANAGLAVATLGSTVAGATTTNAGPDIVVWASSSGAYAGISLDGTLVQPQSDADLTYYGRPLTSREIVLGRMGHNPGALPLVHSIDRL</sequence>
<keyword evidence="1" id="KW-0732">Signal</keyword>
<evidence type="ECO:0000313" key="3">
    <source>
        <dbReference type="EMBL" id="MCB8874744.1"/>
    </source>
</evidence>
<dbReference type="GO" id="GO:0035091">
    <property type="term" value="F:phosphatidylinositol binding"/>
    <property type="evidence" value="ECO:0007669"/>
    <property type="project" value="TreeGrafter"/>
</dbReference>
<feature type="domain" description="Ysc84 actin-binding" evidence="2">
    <location>
        <begin position="106"/>
        <end position="226"/>
    </location>
</feature>
<comment type="caution">
    <text evidence="3">The sequence shown here is derived from an EMBL/GenBank/DDBJ whole genome shotgun (WGS) entry which is preliminary data.</text>
</comment>
<dbReference type="InterPro" id="IPR006311">
    <property type="entry name" value="TAT_signal"/>
</dbReference>
<feature type="signal peptide" evidence="1">
    <location>
        <begin position="1"/>
        <end position="28"/>
    </location>
</feature>
<dbReference type="CDD" id="cd11524">
    <property type="entry name" value="SYLF"/>
    <property type="match status" value="1"/>
</dbReference>